<evidence type="ECO:0000313" key="1">
    <source>
        <dbReference type="EMBL" id="XDL26638.1"/>
    </source>
</evidence>
<dbReference type="AlphaFoldDB" id="A0AB39IVM7"/>
<dbReference type="GeneID" id="302581301"/>
<dbReference type="RefSeq" id="WP_226092765.1">
    <property type="nucleotide sequence ID" value="NZ_CP162670.1"/>
</dbReference>
<sequence>MVATPTQTHPEFVFLFLAVRRSDIDAVPHRENVVAPNEQCARRLLARDYVLAFAGRLPVIGGRHV</sequence>
<organism evidence="1">
    <name type="scientific">Dickeya oryzae</name>
    <dbReference type="NCBI Taxonomy" id="1240404"/>
    <lineage>
        <taxon>Bacteria</taxon>
        <taxon>Pseudomonadati</taxon>
        <taxon>Pseudomonadota</taxon>
        <taxon>Gammaproteobacteria</taxon>
        <taxon>Enterobacterales</taxon>
        <taxon>Pectobacteriaceae</taxon>
        <taxon>Dickeya</taxon>
    </lineage>
</organism>
<dbReference type="NCBIfam" id="NF033153">
    <property type="entry name" value="phage_ICD_like"/>
    <property type="match status" value="1"/>
</dbReference>
<name>A0AB39IVM7_9GAMM</name>
<proteinExistence type="predicted"/>
<reference evidence="1" key="1">
    <citation type="submission" date="2024-07" db="EMBL/GenBank/DDBJ databases">
        <authorList>
            <person name="Pedron J."/>
        </authorList>
    </citation>
    <scope>NUCLEOTIDE SEQUENCE</scope>
    <source>
        <strain evidence="1">A003-S1-M15</strain>
    </source>
</reference>
<gene>
    <name evidence="1" type="ORF">LF929_006470</name>
</gene>
<accession>A0AB39IVM7</accession>
<protein>
    <submittedName>
        <fullName evidence="1">Host cell division inhibitor Icd-like protein</fullName>
    </submittedName>
</protein>
<dbReference type="EMBL" id="CP162670">
    <property type="protein sequence ID" value="XDL26638.1"/>
    <property type="molecule type" value="Genomic_DNA"/>
</dbReference>